<keyword evidence="3" id="KW-1185">Reference proteome</keyword>
<sequence length="297" mass="34235">MTVIGTWYSDVVINIPPCRRVAWRQDLRGLYAWPYLSSCARPEEFQYSSFLTWTKEENLGKAKARAEWRNAIAHMQRSNIQILKETARRLNKAWAKSLRKDLENSHFCNLITKRKLENDRHTLHQAVDSVLTKRSRLEYRVEEDILDSALSSENHDARDEIEQEEQEDPCEMDEREDHEVETDEGQLNKLELEDLRANLAEVTHNECDWKVGENCVACLFQLYQGDCIDALESGELRKMEIADAMALIGVFAPHIPTPRMLLVFGSALDDVVAPVRLPIPDINDSTIMAAVRVRRIS</sequence>
<comment type="caution">
    <text evidence="2">The sequence shown here is derived from an EMBL/GenBank/DDBJ whole genome shotgun (WGS) entry which is preliminary data.</text>
</comment>
<evidence type="ECO:0000313" key="2">
    <source>
        <dbReference type="EMBL" id="GJJ77499.1"/>
    </source>
</evidence>
<feature type="region of interest" description="Disordered" evidence="1">
    <location>
        <begin position="151"/>
        <end position="176"/>
    </location>
</feature>
<name>A0A9P3M0N8_9FUNG</name>
<gene>
    <name evidence="2" type="ORF">EMPS_09858</name>
</gene>
<evidence type="ECO:0000256" key="1">
    <source>
        <dbReference type="SAM" id="MobiDB-lite"/>
    </source>
</evidence>
<dbReference type="EMBL" id="BQFW01000013">
    <property type="protein sequence ID" value="GJJ77499.1"/>
    <property type="molecule type" value="Genomic_DNA"/>
</dbReference>
<proteinExistence type="predicted"/>
<feature type="compositionally biased region" description="Acidic residues" evidence="1">
    <location>
        <begin position="161"/>
        <end position="176"/>
    </location>
</feature>
<protein>
    <submittedName>
        <fullName evidence="2">Uncharacterized protein</fullName>
    </submittedName>
</protein>
<reference evidence="2" key="1">
    <citation type="submission" date="2021-11" db="EMBL/GenBank/DDBJ databases">
        <authorList>
            <person name="Herlambang A."/>
            <person name="Guo Y."/>
            <person name="Takashima Y."/>
            <person name="Nishizawa T."/>
        </authorList>
    </citation>
    <scope>NUCLEOTIDE SEQUENCE</scope>
    <source>
        <strain evidence="2">E1425</strain>
    </source>
</reference>
<reference evidence="2" key="2">
    <citation type="journal article" date="2022" name="Microbiol. Resour. Announc.">
        <title>Whole-Genome Sequence of Entomortierella parvispora E1425, a Mucoromycotan Fungus Associated with Burkholderiaceae-Related Endosymbiotic Bacteria.</title>
        <authorList>
            <person name="Herlambang A."/>
            <person name="Guo Y."/>
            <person name="Takashima Y."/>
            <person name="Narisawa K."/>
            <person name="Ohta H."/>
            <person name="Nishizawa T."/>
        </authorList>
    </citation>
    <scope>NUCLEOTIDE SEQUENCE</scope>
    <source>
        <strain evidence="2">E1425</strain>
    </source>
</reference>
<organism evidence="2 3">
    <name type="scientific">Entomortierella parvispora</name>
    <dbReference type="NCBI Taxonomy" id="205924"/>
    <lineage>
        <taxon>Eukaryota</taxon>
        <taxon>Fungi</taxon>
        <taxon>Fungi incertae sedis</taxon>
        <taxon>Mucoromycota</taxon>
        <taxon>Mortierellomycotina</taxon>
        <taxon>Mortierellomycetes</taxon>
        <taxon>Mortierellales</taxon>
        <taxon>Mortierellaceae</taxon>
        <taxon>Entomortierella</taxon>
    </lineage>
</organism>
<dbReference type="OrthoDB" id="2277177at2759"/>
<evidence type="ECO:0000313" key="3">
    <source>
        <dbReference type="Proteomes" id="UP000827284"/>
    </source>
</evidence>
<dbReference type="AlphaFoldDB" id="A0A9P3M0N8"/>
<dbReference type="Proteomes" id="UP000827284">
    <property type="component" value="Unassembled WGS sequence"/>
</dbReference>
<accession>A0A9P3M0N8</accession>